<name>A0A0R1ZEH0_9LACO</name>
<sequence>MLLGKAPSVLFWVDMILIIILLWMVINQIIIFVRSRRAAKIVDNEEFKKAMHHAQVIDVREEDSFKAGHILGARNIPFSQFKMYIGGIRKDMPVYLYEQGKALALRCAIMLKKEGFDKIFVLKGGYNKWDGKKKKN</sequence>
<evidence type="ECO:0000259" key="2">
    <source>
        <dbReference type="PROSITE" id="PS50206"/>
    </source>
</evidence>
<dbReference type="Pfam" id="PF00581">
    <property type="entry name" value="Rhodanese"/>
    <property type="match status" value="1"/>
</dbReference>
<evidence type="ECO:0000313" key="4">
    <source>
        <dbReference type="Proteomes" id="UP000051291"/>
    </source>
</evidence>
<proteinExistence type="predicted"/>
<dbReference type="Gene3D" id="3.40.250.10">
    <property type="entry name" value="Rhodanese-like domain"/>
    <property type="match status" value="1"/>
</dbReference>
<dbReference type="AlphaFoldDB" id="A0A0R1ZEH0"/>
<dbReference type="PROSITE" id="PS50206">
    <property type="entry name" value="RHODANESE_3"/>
    <property type="match status" value="1"/>
</dbReference>
<comment type="caution">
    <text evidence="3">The sequence shown here is derived from an EMBL/GenBank/DDBJ whole genome shotgun (WGS) entry which is preliminary data.</text>
</comment>
<organism evidence="3 4">
    <name type="scientific">Ligilactobacillus araffinosus DSM 20653</name>
    <dbReference type="NCBI Taxonomy" id="1423820"/>
    <lineage>
        <taxon>Bacteria</taxon>
        <taxon>Bacillati</taxon>
        <taxon>Bacillota</taxon>
        <taxon>Bacilli</taxon>
        <taxon>Lactobacillales</taxon>
        <taxon>Lactobacillaceae</taxon>
        <taxon>Ligilactobacillus</taxon>
    </lineage>
</organism>
<dbReference type="PATRIC" id="fig|1423820.4.peg.585"/>
<keyword evidence="1" id="KW-0812">Transmembrane</keyword>
<protein>
    <submittedName>
        <fullName evidence="3">Rhodanese-like protein</fullName>
    </submittedName>
</protein>
<dbReference type="SMART" id="SM00450">
    <property type="entry name" value="RHOD"/>
    <property type="match status" value="1"/>
</dbReference>
<accession>A0A0R1ZEH0</accession>
<dbReference type="CDD" id="cd00158">
    <property type="entry name" value="RHOD"/>
    <property type="match status" value="1"/>
</dbReference>
<keyword evidence="1" id="KW-0472">Membrane</keyword>
<gene>
    <name evidence="3" type="ORF">FC64_GL000578</name>
</gene>
<dbReference type="PANTHER" id="PTHR43031:SF18">
    <property type="entry name" value="RHODANESE-RELATED SULFURTRANSFERASES"/>
    <property type="match status" value="1"/>
</dbReference>
<feature type="domain" description="Rhodanese" evidence="2">
    <location>
        <begin position="50"/>
        <end position="135"/>
    </location>
</feature>
<dbReference type="InterPro" id="IPR001763">
    <property type="entry name" value="Rhodanese-like_dom"/>
</dbReference>
<reference evidence="3 4" key="1">
    <citation type="journal article" date="2015" name="Genome Announc.">
        <title>Expanding the biotechnology potential of lactobacilli through comparative genomics of 213 strains and associated genera.</title>
        <authorList>
            <person name="Sun Z."/>
            <person name="Harris H.M."/>
            <person name="McCann A."/>
            <person name="Guo C."/>
            <person name="Argimon S."/>
            <person name="Zhang W."/>
            <person name="Yang X."/>
            <person name="Jeffery I.B."/>
            <person name="Cooney J.C."/>
            <person name="Kagawa T.F."/>
            <person name="Liu W."/>
            <person name="Song Y."/>
            <person name="Salvetti E."/>
            <person name="Wrobel A."/>
            <person name="Rasinkangas P."/>
            <person name="Parkhill J."/>
            <person name="Rea M.C."/>
            <person name="O'Sullivan O."/>
            <person name="Ritari J."/>
            <person name="Douillard F.P."/>
            <person name="Paul Ross R."/>
            <person name="Yang R."/>
            <person name="Briner A.E."/>
            <person name="Felis G.E."/>
            <person name="de Vos W.M."/>
            <person name="Barrangou R."/>
            <person name="Klaenhammer T.R."/>
            <person name="Caufield P.W."/>
            <person name="Cui Y."/>
            <person name="Zhang H."/>
            <person name="O'Toole P.W."/>
        </authorList>
    </citation>
    <scope>NUCLEOTIDE SEQUENCE [LARGE SCALE GENOMIC DNA]</scope>
    <source>
        <strain evidence="3 4">DSM 20653</strain>
    </source>
</reference>
<dbReference type="EMBL" id="AYYZ01000004">
    <property type="protein sequence ID" value="KRM53296.1"/>
    <property type="molecule type" value="Genomic_DNA"/>
</dbReference>
<dbReference type="STRING" id="1423820.FC64_GL000578"/>
<keyword evidence="1" id="KW-1133">Transmembrane helix</keyword>
<dbReference type="SUPFAM" id="SSF52821">
    <property type="entry name" value="Rhodanese/Cell cycle control phosphatase"/>
    <property type="match status" value="1"/>
</dbReference>
<evidence type="ECO:0000313" key="3">
    <source>
        <dbReference type="EMBL" id="KRM53296.1"/>
    </source>
</evidence>
<keyword evidence="4" id="KW-1185">Reference proteome</keyword>
<evidence type="ECO:0000256" key="1">
    <source>
        <dbReference type="SAM" id="Phobius"/>
    </source>
</evidence>
<dbReference type="Proteomes" id="UP000051291">
    <property type="component" value="Unassembled WGS sequence"/>
</dbReference>
<dbReference type="PANTHER" id="PTHR43031">
    <property type="entry name" value="FAD-DEPENDENT OXIDOREDUCTASE"/>
    <property type="match status" value="1"/>
</dbReference>
<dbReference type="InterPro" id="IPR050229">
    <property type="entry name" value="GlpE_sulfurtransferase"/>
</dbReference>
<feature type="transmembrane region" description="Helical" evidence="1">
    <location>
        <begin position="12"/>
        <end position="33"/>
    </location>
</feature>
<dbReference type="InterPro" id="IPR036873">
    <property type="entry name" value="Rhodanese-like_dom_sf"/>
</dbReference>